<reference evidence="1" key="1">
    <citation type="submission" date="2022-07" db="EMBL/GenBank/DDBJ databases">
        <title>Description and genome-wide analysis of Profundicola chukchiensis gen. nov., sp. nov., marine bacteria isolated from bottom sediments of the Chukchi Sea.</title>
        <authorList>
            <person name="Romanenko L."/>
            <person name="Otstavnykh N."/>
            <person name="Kurilenko V."/>
            <person name="Eremeev V."/>
            <person name="Velansky P."/>
            <person name="Mikhailov V."/>
            <person name="Isaeva M."/>
        </authorList>
    </citation>
    <scope>NUCLEOTIDE SEQUENCE</scope>
    <source>
        <strain evidence="1">KMM 9713</strain>
    </source>
</reference>
<dbReference type="EMBL" id="JANCMU010000003">
    <property type="protein sequence ID" value="MDG4946123.1"/>
    <property type="molecule type" value="Genomic_DNA"/>
</dbReference>
<dbReference type="Proteomes" id="UP001152599">
    <property type="component" value="Unassembled WGS sequence"/>
</dbReference>
<proteinExistence type="predicted"/>
<keyword evidence="2" id="KW-1185">Reference proteome</keyword>
<dbReference type="RefSeq" id="WP_304420618.1">
    <property type="nucleotide sequence ID" value="NZ_JANCMU010000003.1"/>
</dbReference>
<evidence type="ECO:0000313" key="2">
    <source>
        <dbReference type="Proteomes" id="UP001152599"/>
    </source>
</evidence>
<dbReference type="AlphaFoldDB" id="A0A9X4RUG2"/>
<gene>
    <name evidence="1" type="ORF">NMK71_06825</name>
</gene>
<protein>
    <submittedName>
        <fullName evidence="1">Uncharacterized protein</fullName>
    </submittedName>
</protein>
<organism evidence="1 2">
    <name type="scientific">Profundicola chukchiensis</name>
    <dbReference type="NCBI Taxonomy" id="2961959"/>
    <lineage>
        <taxon>Bacteria</taxon>
        <taxon>Pseudomonadati</taxon>
        <taxon>Bacteroidota</taxon>
        <taxon>Flavobacteriia</taxon>
        <taxon>Flavobacteriales</taxon>
        <taxon>Weeksellaceae</taxon>
        <taxon>Profundicola</taxon>
    </lineage>
</organism>
<name>A0A9X4RUG2_9FLAO</name>
<evidence type="ECO:0000313" key="1">
    <source>
        <dbReference type="EMBL" id="MDG4946123.1"/>
    </source>
</evidence>
<dbReference type="SUPFAM" id="SSF56935">
    <property type="entry name" value="Porins"/>
    <property type="match status" value="1"/>
</dbReference>
<comment type="caution">
    <text evidence="1">The sequence shown here is derived from an EMBL/GenBank/DDBJ whole genome shotgun (WGS) entry which is preliminary data.</text>
</comment>
<sequence>MMAWMFTFDLGSNWISNKIKTSTIDKFHDNITFLDLNFAFSQKLNFDISSERYCFGSLEGKNDYYFLDLDARYVVKKNKLTFMLSGKNLLNTDTFRSVSISDIGSSTIEVRLLPRYLLLKLDYRF</sequence>
<accession>A0A9X4RUG2</accession>